<dbReference type="AlphaFoldDB" id="A0A225VHX4"/>
<organism evidence="1 2">
    <name type="scientific">Phytophthora megakarya</name>
    <dbReference type="NCBI Taxonomy" id="4795"/>
    <lineage>
        <taxon>Eukaryota</taxon>
        <taxon>Sar</taxon>
        <taxon>Stramenopiles</taxon>
        <taxon>Oomycota</taxon>
        <taxon>Peronosporomycetes</taxon>
        <taxon>Peronosporales</taxon>
        <taxon>Peronosporaceae</taxon>
        <taxon>Phytophthora</taxon>
    </lineage>
</organism>
<protein>
    <submittedName>
        <fullName evidence="1">Uncharacterized protein</fullName>
    </submittedName>
</protein>
<reference evidence="2" key="1">
    <citation type="submission" date="2017-03" db="EMBL/GenBank/DDBJ databases">
        <title>Phytopthora megakarya and P. palmivora, two closely related causual agents of cacao black pod achieved similar genome size and gene model numbers by different mechanisms.</title>
        <authorList>
            <person name="Ali S."/>
            <person name="Shao J."/>
            <person name="Larry D.J."/>
            <person name="Kronmiller B."/>
            <person name="Shen D."/>
            <person name="Strem M.D."/>
            <person name="Melnick R.L."/>
            <person name="Guiltinan M.J."/>
            <person name="Tyler B.M."/>
            <person name="Meinhardt L.W."/>
            <person name="Bailey B.A."/>
        </authorList>
    </citation>
    <scope>NUCLEOTIDE SEQUENCE [LARGE SCALE GENOMIC DNA]</scope>
    <source>
        <strain evidence="2">zdho120</strain>
    </source>
</reference>
<gene>
    <name evidence="1" type="ORF">PHMEG_00024044</name>
</gene>
<dbReference type="Proteomes" id="UP000198211">
    <property type="component" value="Unassembled WGS sequence"/>
</dbReference>
<name>A0A225VHX4_9STRA</name>
<sequence>MTATNKAFAYVFNTTSEDQKVSHCLIQSQLFQHCHSSTQQLDNKRYNSGTCLFNPVFALKIPQKD</sequence>
<proteinExistence type="predicted"/>
<keyword evidence="2" id="KW-1185">Reference proteome</keyword>
<dbReference type="EMBL" id="NBNE01005146">
    <property type="protein sequence ID" value="OWZ04110.1"/>
    <property type="molecule type" value="Genomic_DNA"/>
</dbReference>
<accession>A0A225VHX4</accession>
<evidence type="ECO:0000313" key="2">
    <source>
        <dbReference type="Proteomes" id="UP000198211"/>
    </source>
</evidence>
<evidence type="ECO:0000313" key="1">
    <source>
        <dbReference type="EMBL" id="OWZ04110.1"/>
    </source>
</evidence>
<dbReference type="OrthoDB" id="145061at2759"/>
<comment type="caution">
    <text evidence="1">The sequence shown here is derived from an EMBL/GenBank/DDBJ whole genome shotgun (WGS) entry which is preliminary data.</text>
</comment>